<dbReference type="SUPFAM" id="SSF51735">
    <property type="entry name" value="NAD(P)-binding Rossmann-fold domains"/>
    <property type="match status" value="1"/>
</dbReference>
<dbReference type="InterPro" id="IPR036291">
    <property type="entry name" value="NAD(P)-bd_dom_sf"/>
</dbReference>
<dbReference type="PANTHER" id="PTHR23406:SF89">
    <property type="entry name" value="NADP-DEPENDENT MALIC ENZYME 1"/>
    <property type="match status" value="1"/>
</dbReference>
<evidence type="ECO:0000313" key="10">
    <source>
        <dbReference type="EMBL" id="ABK95522.1"/>
    </source>
</evidence>
<feature type="active site" description="Proton acceptor" evidence="4">
    <location>
        <position position="115"/>
    </location>
</feature>
<organism evidence="10">
    <name type="scientific">Populus trichocarpa</name>
    <name type="common">Western balsam poplar</name>
    <name type="synonym">Populus balsamifera subsp. trichocarpa</name>
    <dbReference type="NCBI Taxonomy" id="3694"/>
    <lineage>
        <taxon>Eukaryota</taxon>
        <taxon>Viridiplantae</taxon>
        <taxon>Streptophyta</taxon>
        <taxon>Embryophyta</taxon>
        <taxon>Tracheophyta</taxon>
        <taxon>Spermatophyta</taxon>
        <taxon>Magnoliopsida</taxon>
        <taxon>eudicotyledons</taxon>
        <taxon>Gunneridae</taxon>
        <taxon>Pentapetalae</taxon>
        <taxon>rosids</taxon>
        <taxon>fabids</taxon>
        <taxon>Malpighiales</taxon>
        <taxon>Salicaceae</taxon>
        <taxon>Saliceae</taxon>
        <taxon>Populus</taxon>
    </lineage>
</organism>
<feature type="binding site" evidence="6">
    <location>
        <position position="188"/>
    </location>
    <ligand>
        <name>a divalent metal cation</name>
        <dbReference type="ChEBI" id="CHEBI:60240"/>
    </ligand>
</feature>
<feature type="domain" description="Malic enzyme N-terminal" evidence="9">
    <location>
        <begin position="21"/>
        <end position="202"/>
    </location>
</feature>
<dbReference type="FunFam" id="3.40.50.720:FF:000067">
    <property type="entry name" value="Malic enzyme"/>
    <property type="match status" value="1"/>
</dbReference>
<dbReference type="SMART" id="SM00919">
    <property type="entry name" value="Malic_M"/>
    <property type="match status" value="1"/>
</dbReference>
<dbReference type="AlphaFoldDB" id="A9PGL9"/>
<evidence type="ECO:0000256" key="1">
    <source>
        <dbReference type="ARBA" id="ARBA00001936"/>
    </source>
</evidence>
<dbReference type="PIRSF" id="PIRSF000106">
    <property type="entry name" value="ME"/>
    <property type="match status" value="1"/>
</dbReference>
<dbReference type="EMBL" id="EF147509">
    <property type="protein sequence ID" value="ABK95522.1"/>
    <property type="molecule type" value="mRNA"/>
</dbReference>
<dbReference type="PRINTS" id="PR00072">
    <property type="entry name" value="MALOXRDTASE"/>
</dbReference>
<keyword evidence="3 6" id="KW-0479">Metal-binding</keyword>
<feature type="binding site" evidence="5">
    <location>
        <position position="396"/>
    </location>
    <ligand>
        <name>(S)-malate</name>
        <dbReference type="ChEBI" id="CHEBI:15589"/>
    </ligand>
</feature>
<dbReference type="GO" id="GO:0016616">
    <property type="term" value="F:oxidoreductase activity, acting on the CH-OH group of donors, NAD or NADP as acceptor"/>
    <property type="evidence" value="ECO:0007669"/>
    <property type="project" value="InterPro"/>
</dbReference>
<dbReference type="Gene3D" id="3.40.50.10380">
    <property type="entry name" value="Malic enzyme, N-terminal domain"/>
    <property type="match status" value="1"/>
</dbReference>
<dbReference type="PANTHER" id="PTHR23406">
    <property type="entry name" value="MALIC ENZYME-RELATED"/>
    <property type="match status" value="1"/>
</dbReference>
<dbReference type="PROSITE" id="PS00331">
    <property type="entry name" value="MALIC_ENZYMES"/>
    <property type="match status" value="1"/>
</dbReference>
<sequence>MNTIRQYQLPLQKYTAMMELEERNERLFYKLLIDNVEELLPVVYTPTVGEACQKYGSIFKRPQGLYISLKEKGKVLDVLKNWPQKSIQVIVVTDGERILGLGDLGCQGMGIPVGKLSLYTALGGVRPSACLPVTIDVGTNNEQLLKDEFYIGLRQKRATGQEYSELLHEFMTAVKQNYGEKVLIQFEDFANHNAFDLLAKYGTTHLVFNDDIQGTAAVVLAGLISALKLLGGSLADHTFLFLGAGEAGTGIAELIALEMSRRSKTPLEETRKKIWLTDSKGLIVSSRKESLQHFKKPWAHEHEPVKGLLEVVKAIKPTVLIGTSGVGKTFTKEVIEAMASFNEKPLILALSNPTSQSECTAEEAYTWTKGKAIFASGSPFDPVEYEGKVFVPGQSNNAYIFPGLGLGLVISGAIRVHDDMLLAAAEALAGQIKEEYLAKGLIYPPLSNIRKISVQIAANVAAKAYELGLATRLPRPENLVKHAESCMYSPAYRYYR</sequence>
<feature type="binding site" evidence="6">
    <location>
        <position position="187"/>
    </location>
    <ligand>
        <name>a divalent metal cation</name>
        <dbReference type="ChEBI" id="CHEBI:60240"/>
    </ligand>
</feature>
<comment type="cofactor">
    <cofactor evidence="1">
        <name>Mn(2+)</name>
        <dbReference type="ChEBI" id="CHEBI:29035"/>
    </cofactor>
</comment>
<dbReference type="GO" id="GO:0006108">
    <property type="term" value="P:malate metabolic process"/>
    <property type="evidence" value="ECO:0007669"/>
    <property type="project" value="UniProtKB-ARBA"/>
</dbReference>
<evidence type="ECO:0000256" key="4">
    <source>
        <dbReference type="PIRSR" id="PIRSR000106-1"/>
    </source>
</evidence>
<feature type="domain" description="Malic enzyme NAD-binding" evidence="8">
    <location>
        <begin position="212"/>
        <end position="465"/>
    </location>
</feature>
<feature type="binding site" evidence="5">
    <location>
        <position position="97"/>
    </location>
    <ligand>
        <name>(S)-malate</name>
        <dbReference type="ChEBI" id="CHEBI:15589"/>
    </ligand>
</feature>
<dbReference type="Gene3D" id="3.40.50.720">
    <property type="entry name" value="NAD(P)-binding Rossmann-like Domain"/>
    <property type="match status" value="1"/>
</dbReference>
<dbReference type="GO" id="GO:0051287">
    <property type="term" value="F:NAD binding"/>
    <property type="evidence" value="ECO:0007669"/>
    <property type="project" value="InterPro"/>
</dbReference>
<dbReference type="NCBIfam" id="NF010052">
    <property type="entry name" value="PRK13529.1"/>
    <property type="match status" value="1"/>
</dbReference>
<evidence type="ECO:0000256" key="7">
    <source>
        <dbReference type="RuleBase" id="RU003426"/>
    </source>
</evidence>
<dbReference type="InterPro" id="IPR001891">
    <property type="entry name" value="Malic_OxRdtase"/>
</dbReference>
<dbReference type="InterPro" id="IPR015884">
    <property type="entry name" value="Malic_enzyme_CS"/>
</dbReference>
<dbReference type="ExpressionAtlas" id="A9PGL9">
    <property type="expression patterns" value="baseline and differential"/>
</dbReference>
<dbReference type="InterPro" id="IPR012302">
    <property type="entry name" value="Malic_NAD-bd"/>
</dbReference>
<protein>
    <recommendedName>
        <fullName evidence="7">Malic enzyme</fullName>
    </recommendedName>
</protein>
<feature type="binding site" evidence="6">
    <location>
        <position position="211"/>
    </location>
    <ligand>
        <name>a divalent metal cation</name>
        <dbReference type="ChEBI" id="CHEBI:60240"/>
    </ligand>
</feature>
<evidence type="ECO:0000256" key="5">
    <source>
        <dbReference type="PIRSR" id="PIRSR000106-2"/>
    </source>
</evidence>
<proteinExistence type="evidence at transcript level"/>
<evidence type="ECO:0000259" key="9">
    <source>
        <dbReference type="SMART" id="SM01274"/>
    </source>
</evidence>
<name>A9PGL9_POPTR</name>
<dbReference type="CDD" id="cd05312">
    <property type="entry name" value="NAD_bind_1_malic_enz"/>
    <property type="match status" value="1"/>
</dbReference>
<dbReference type="SUPFAM" id="SSF53223">
    <property type="entry name" value="Aminoacid dehydrogenase-like, N-terminal domain"/>
    <property type="match status" value="1"/>
</dbReference>
<dbReference type="SMART" id="SM01274">
    <property type="entry name" value="malic"/>
    <property type="match status" value="1"/>
</dbReference>
<dbReference type="GO" id="GO:0046872">
    <property type="term" value="F:metal ion binding"/>
    <property type="evidence" value="ECO:0007669"/>
    <property type="project" value="UniProtKB-KW"/>
</dbReference>
<comment type="cofactor">
    <cofactor evidence="6">
        <name>Mg(2+)</name>
        <dbReference type="ChEBI" id="CHEBI:18420"/>
    </cofactor>
    <cofactor evidence="6">
        <name>Mn(2+)</name>
        <dbReference type="ChEBI" id="CHEBI:29035"/>
    </cofactor>
    <text evidence="6">Divalent metal cations. Prefers magnesium or manganese.</text>
</comment>
<dbReference type="GO" id="GO:0004470">
    <property type="term" value="F:malic enzyme activity"/>
    <property type="evidence" value="ECO:0007669"/>
    <property type="project" value="InterPro"/>
</dbReference>
<evidence type="ECO:0000256" key="3">
    <source>
        <dbReference type="ARBA" id="ARBA00022723"/>
    </source>
</evidence>
<feature type="binding site" evidence="5">
    <location>
        <position position="352"/>
    </location>
    <ligand>
        <name>(S)-malate</name>
        <dbReference type="ChEBI" id="CHEBI:15589"/>
    </ligand>
</feature>
<dbReference type="Pfam" id="PF03949">
    <property type="entry name" value="Malic_M"/>
    <property type="match status" value="1"/>
</dbReference>
<evidence type="ECO:0000256" key="2">
    <source>
        <dbReference type="ARBA" id="ARBA00008785"/>
    </source>
</evidence>
<dbReference type="InterPro" id="IPR037062">
    <property type="entry name" value="Malic_N_dom_sf"/>
</dbReference>
<dbReference type="FunFam" id="3.40.50.10380:FF:000029">
    <property type="entry name" value="NADP-dependent malic enzyme 1"/>
    <property type="match status" value="1"/>
</dbReference>
<accession>A9PGL9</accession>
<feature type="active site" description="Proton donor" evidence="4">
    <location>
        <position position="44"/>
    </location>
</feature>
<evidence type="ECO:0000259" key="8">
    <source>
        <dbReference type="SMART" id="SM00919"/>
    </source>
</evidence>
<evidence type="ECO:0000256" key="6">
    <source>
        <dbReference type="PIRSR" id="PIRSR000106-3"/>
    </source>
</evidence>
<comment type="similarity">
    <text evidence="2 7">Belongs to the malic enzymes family.</text>
</comment>
<dbReference type="InterPro" id="IPR046346">
    <property type="entry name" value="Aminoacid_DH-like_N_sf"/>
</dbReference>
<dbReference type="Pfam" id="PF00390">
    <property type="entry name" value="malic"/>
    <property type="match status" value="1"/>
</dbReference>
<dbReference type="InterPro" id="IPR012301">
    <property type="entry name" value="Malic_N_dom"/>
</dbReference>
<reference evidence="10" key="1">
    <citation type="journal article" date="2008" name="BMC Genomics">
        <title>Analysis of 4,664 high-quality sequence-finished poplar full-length cDNA clones and their utility for the discovery of genes responding to insect feeding.</title>
        <authorList>
            <person name="Ralph S.G."/>
            <person name="Chun H.J."/>
            <person name="Cooper D."/>
            <person name="Kirkpatrick R."/>
            <person name="Kolosova N."/>
            <person name="Gunter L."/>
            <person name="Tuskan G.A."/>
            <person name="Douglas C.J."/>
            <person name="Holt R.A."/>
            <person name="Jones S.J."/>
            <person name="Marra M.A."/>
            <person name="Bohlmann J."/>
        </authorList>
    </citation>
    <scope>NUCLEOTIDE SEQUENCE</scope>
    <source>
        <tissue evidence="10">Young and mature leaves</tissue>
    </source>
</reference>
<keyword evidence="7" id="KW-0560">Oxidoreductase</keyword>